<organism evidence="3 4">
    <name type="scientific">Ornithinibacillus xuwenensis</name>
    <dbReference type="NCBI Taxonomy" id="3144668"/>
    <lineage>
        <taxon>Bacteria</taxon>
        <taxon>Bacillati</taxon>
        <taxon>Bacillota</taxon>
        <taxon>Bacilli</taxon>
        <taxon>Bacillales</taxon>
        <taxon>Bacillaceae</taxon>
        <taxon>Ornithinibacillus</taxon>
    </lineage>
</organism>
<evidence type="ECO:0000259" key="2">
    <source>
        <dbReference type="Pfam" id="PF02517"/>
    </source>
</evidence>
<dbReference type="RefSeq" id="WP_345825390.1">
    <property type="nucleotide sequence ID" value="NZ_JBDIML010000003.1"/>
</dbReference>
<feature type="transmembrane region" description="Helical" evidence="1">
    <location>
        <begin position="91"/>
        <end position="113"/>
    </location>
</feature>
<sequence length="234" mass="26946">MNNKNTFFKQSPWSWKELILLLVLVLVLVPFFIEYLFMHTLTDLFQNELYSGTLIGLIMAIIFTFGVYFIAIKPKKLTWQEVGLQPFSKSYWLPTIGWTIMLIISAILVTIAVEVLINIGTDNSKTESLQTRLSFMNISIAFISAAIISPIYEEIFYRGFLYRWFRSKYGVRAGILISSFIFMLVHIPTYNSLPYTFLSGLIFAWTYEKTHSIYPAMIIHGLFNGLSIVLTATL</sequence>
<feature type="domain" description="CAAX prenyl protease 2/Lysostaphin resistance protein A-like" evidence="2">
    <location>
        <begin position="139"/>
        <end position="225"/>
    </location>
</feature>
<dbReference type="PANTHER" id="PTHR36435">
    <property type="entry name" value="SLR1288 PROTEIN"/>
    <property type="match status" value="1"/>
</dbReference>
<reference evidence="3 4" key="1">
    <citation type="submission" date="2024-05" db="EMBL/GenBank/DDBJ databases">
        <authorList>
            <person name="Haq I."/>
            <person name="Ullah Z."/>
            <person name="Ahmad R."/>
            <person name="Li M."/>
            <person name="Tong Y."/>
        </authorList>
    </citation>
    <scope>NUCLEOTIDE SEQUENCE [LARGE SCALE GENOMIC DNA]</scope>
    <source>
        <strain evidence="3 4">16A2E</strain>
    </source>
</reference>
<evidence type="ECO:0000313" key="3">
    <source>
        <dbReference type="EMBL" id="MEN2767924.1"/>
    </source>
</evidence>
<proteinExistence type="predicted"/>
<evidence type="ECO:0000313" key="4">
    <source>
        <dbReference type="Proteomes" id="UP001444625"/>
    </source>
</evidence>
<feature type="transmembrane region" description="Helical" evidence="1">
    <location>
        <begin position="213"/>
        <end position="232"/>
    </location>
</feature>
<feature type="transmembrane region" description="Helical" evidence="1">
    <location>
        <begin position="49"/>
        <end position="71"/>
    </location>
</feature>
<feature type="transmembrane region" description="Helical" evidence="1">
    <location>
        <begin position="133"/>
        <end position="152"/>
    </location>
</feature>
<dbReference type="EMBL" id="JBDIML010000003">
    <property type="protein sequence ID" value="MEN2767924.1"/>
    <property type="molecule type" value="Genomic_DNA"/>
</dbReference>
<dbReference type="Pfam" id="PF02517">
    <property type="entry name" value="Rce1-like"/>
    <property type="match status" value="1"/>
</dbReference>
<feature type="transmembrane region" description="Helical" evidence="1">
    <location>
        <begin position="18"/>
        <end position="37"/>
    </location>
</feature>
<comment type="caution">
    <text evidence="3">The sequence shown here is derived from an EMBL/GenBank/DDBJ whole genome shotgun (WGS) entry which is preliminary data.</text>
</comment>
<feature type="transmembrane region" description="Helical" evidence="1">
    <location>
        <begin position="173"/>
        <end position="193"/>
    </location>
</feature>
<keyword evidence="1" id="KW-0812">Transmembrane</keyword>
<keyword evidence="4" id="KW-1185">Reference proteome</keyword>
<dbReference type="InterPro" id="IPR052710">
    <property type="entry name" value="CAAX_protease"/>
</dbReference>
<name>A0ABU9XI39_9BACI</name>
<accession>A0ABU9XI39</accession>
<gene>
    <name evidence="3" type="ORF">ABC228_12040</name>
</gene>
<keyword evidence="1" id="KW-1133">Transmembrane helix</keyword>
<dbReference type="PANTHER" id="PTHR36435:SF1">
    <property type="entry name" value="CAAX AMINO TERMINAL PROTEASE FAMILY PROTEIN"/>
    <property type="match status" value="1"/>
</dbReference>
<protein>
    <submittedName>
        <fullName evidence="3">Type II CAAX endopeptidase family protein</fullName>
    </submittedName>
</protein>
<dbReference type="InterPro" id="IPR003675">
    <property type="entry name" value="Rce1/LyrA-like_dom"/>
</dbReference>
<dbReference type="Proteomes" id="UP001444625">
    <property type="component" value="Unassembled WGS sequence"/>
</dbReference>
<keyword evidence="1" id="KW-0472">Membrane</keyword>
<evidence type="ECO:0000256" key="1">
    <source>
        <dbReference type="SAM" id="Phobius"/>
    </source>
</evidence>